<proteinExistence type="predicted"/>
<keyword evidence="3" id="KW-1185">Reference proteome</keyword>
<reference evidence="1" key="3">
    <citation type="submission" date="2020-02" db="EMBL/GenBank/DDBJ databases">
        <authorList>
            <person name="Matsumoto Y."/>
            <person name="Motooka D."/>
            <person name="Nakamura S."/>
        </authorList>
    </citation>
    <scope>NUCLEOTIDE SEQUENCE</scope>
    <source>
        <strain evidence="1">JCM 6377</strain>
    </source>
</reference>
<dbReference type="AlphaFoldDB" id="A0A2A7MQD2"/>
<dbReference type="EMBL" id="PDCP01000085">
    <property type="protein sequence ID" value="PEG33925.1"/>
    <property type="molecule type" value="Genomic_DNA"/>
</dbReference>
<name>A0A2A7MQD2_MYCAG</name>
<organism evidence="2 3">
    <name type="scientific">Mycolicibacterium agri</name>
    <name type="common">Mycobacterium agri</name>
    <dbReference type="NCBI Taxonomy" id="36811"/>
    <lineage>
        <taxon>Bacteria</taxon>
        <taxon>Bacillati</taxon>
        <taxon>Actinomycetota</taxon>
        <taxon>Actinomycetes</taxon>
        <taxon>Mycobacteriales</taxon>
        <taxon>Mycobacteriaceae</taxon>
        <taxon>Mycolicibacterium</taxon>
    </lineage>
</organism>
<evidence type="ECO:0000313" key="1">
    <source>
        <dbReference type="EMBL" id="GFG48727.1"/>
    </source>
</evidence>
<reference evidence="1 4" key="2">
    <citation type="journal article" date="2019" name="Emerg. Microbes Infect.">
        <title>Comprehensive subspecies identification of 175 nontuberculous mycobacteria species based on 7547 genomic profiles.</title>
        <authorList>
            <person name="Matsumoto Y."/>
            <person name="Kinjo T."/>
            <person name="Motooka D."/>
            <person name="Nabeya D."/>
            <person name="Jung N."/>
            <person name="Uechi K."/>
            <person name="Horii T."/>
            <person name="Iida T."/>
            <person name="Fujita J."/>
            <person name="Nakamura S."/>
        </authorList>
    </citation>
    <scope>NUCLEOTIDE SEQUENCE [LARGE SCALE GENOMIC DNA]</scope>
    <source>
        <strain evidence="1 4">JCM 6377</strain>
    </source>
</reference>
<comment type="caution">
    <text evidence="2">The sequence shown here is derived from an EMBL/GenBank/DDBJ whole genome shotgun (WGS) entry which is preliminary data.</text>
</comment>
<reference evidence="2 3" key="1">
    <citation type="submission" date="2017-10" db="EMBL/GenBank/DDBJ databases">
        <title>The new phylogeny of genus Mycobacterium.</title>
        <authorList>
            <person name="Tortoli E."/>
            <person name="Trovato A."/>
            <person name="Cirillo D.M."/>
        </authorList>
    </citation>
    <scope>NUCLEOTIDE SEQUENCE [LARGE SCALE GENOMIC DNA]</scope>
    <source>
        <strain evidence="2 3">CCUG37673</strain>
    </source>
</reference>
<evidence type="ECO:0000313" key="2">
    <source>
        <dbReference type="EMBL" id="PEG33925.1"/>
    </source>
</evidence>
<dbReference type="EMBL" id="BLKS01000001">
    <property type="protein sequence ID" value="GFG48727.1"/>
    <property type="molecule type" value="Genomic_DNA"/>
</dbReference>
<dbReference type="Proteomes" id="UP000220914">
    <property type="component" value="Unassembled WGS sequence"/>
</dbReference>
<sequence>MRIHITRSATASYTLFTEAPKTIASETRSPKQLETAMTVSMSHRVLDAAESDQPATASALLRQLGIAHVSVEKQKVHLERWLLEHQPQRPLRISLRENGYGLLLKETDEKRAAAAGFG</sequence>
<gene>
    <name evidence="2" type="ORF">CQY20_28130</name>
    <name evidence="1" type="ORF">MAGR_01680</name>
</gene>
<evidence type="ECO:0000313" key="3">
    <source>
        <dbReference type="Proteomes" id="UP000220914"/>
    </source>
</evidence>
<protein>
    <submittedName>
        <fullName evidence="2">Uncharacterized protein</fullName>
    </submittedName>
</protein>
<evidence type="ECO:0000313" key="4">
    <source>
        <dbReference type="Proteomes" id="UP000465302"/>
    </source>
</evidence>
<accession>A0A2A7MQD2</accession>
<dbReference type="Proteomes" id="UP000465302">
    <property type="component" value="Unassembled WGS sequence"/>
</dbReference>